<gene>
    <name evidence="3" type="primary">LOC107070415</name>
</gene>
<protein>
    <submittedName>
        <fullName evidence="3">Golgin subfamily A member 6-like protein 1</fullName>
    </submittedName>
</protein>
<evidence type="ECO:0000313" key="2">
    <source>
        <dbReference type="Proteomes" id="UP000694924"/>
    </source>
</evidence>
<reference evidence="3" key="1">
    <citation type="submission" date="2025-08" db="UniProtKB">
        <authorList>
            <consortium name="RefSeq"/>
        </authorList>
    </citation>
    <scope>IDENTIFICATION</scope>
    <source>
        <tissue evidence="3">Whole body</tissue>
    </source>
</reference>
<dbReference type="Proteomes" id="UP000694924">
    <property type="component" value="Unplaced"/>
</dbReference>
<dbReference type="RefSeq" id="XP_015184086.1">
    <property type="nucleotide sequence ID" value="XM_015328600.1"/>
</dbReference>
<feature type="coiled-coil region" evidence="1">
    <location>
        <begin position="42"/>
        <end position="118"/>
    </location>
</feature>
<keyword evidence="2" id="KW-1185">Reference proteome</keyword>
<proteinExistence type="predicted"/>
<dbReference type="Gene3D" id="3.30.160.570">
    <property type="entry name" value="Ncd80 complex, Spc24 subunit"/>
    <property type="match status" value="1"/>
</dbReference>
<evidence type="ECO:0000313" key="3">
    <source>
        <dbReference type="RefSeq" id="XP_015184086.1"/>
    </source>
</evidence>
<keyword evidence="1" id="KW-0175">Coiled coil</keyword>
<organism evidence="2 3">
    <name type="scientific">Polistes dominula</name>
    <name type="common">European paper wasp</name>
    <name type="synonym">Vespa dominula</name>
    <dbReference type="NCBI Taxonomy" id="743375"/>
    <lineage>
        <taxon>Eukaryota</taxon>
        <taxon>Metazoa</taxon>
        <taxon>Ecdysozoa</taxon>
        <taxon>Arthropoda</taxon>
        <taxon>Hexapoda</taxon>
        <taxon>Insecta</taxon>
        <taxon>Pterygota</taxon>
        <taxon>Neoptera</taxon>
        <taxon>Endopterygota</taxon>
        <taxon>Hymenoptera</taxon>
        <taxon>Apocrita</taxon>
        <taxon>Aculeata</taxon>
        <taxon>Vespoidea</taxon>
        <taxon>Vespidae</taxon>
        <taxon>Polistinae</taxon>
        <taxon>Polistini</taxon>
        <taxon>Polistes</taxon>
    </lineage>
</organism>
<evidence type="ECO:0000256" key="1">
    <source>
        <dbReference type="SAM" id="Coils"/>
    </source>
</evidence>
<sequence length="199" mass="24028">MMEEILNLQNKYASVNVMQLEEFVIKRQEQINQIIYERDQHLKENEDKVKELESEFILLKESIHNEQQILEQKNKELSKHHFRLAELKSEYDKLAEERQNLEVKKNRIKNTKPNQEDQKLLETGRKKFHLYKNLTGIHWDYSIINDSIEGYVSNKMNYIHHFKFSKDEKDPEELSNLLWHEIYLSVENILNGNQKNSSK</sequence>
<accession>A0ABM1IV49</accession>
<dbReference type="GeneID" id="107070415"/>
<name>A0ABM1IV49_POLDO</name>